<evidence type="ECO:0000313" key="1">
    <source>
        <dbReference type="EMBL" id="SVA34819.1"/>
    </source>
</evidence>
<accession>A0A381V356</accession>
<dbReference type="PANTHER" id="PTHR42827:SF1">
    <property type="entry name" value="IRON-SULFUR CLUSTER-BINDING PROTEIN"/>
    <property type="match status" value="1"/>
</dbReference>
<dbReference type="AlphaFoldDB" id="A0A381V356"/>
<gene>
    <name evidence="1" type="ORF">METZ01_LOCUS87673</name>
</gene>
<proteinExistence type="predicted"/>
<protein>
    <recommendedName>
        <fullName evidence="2">4Fe-4S ferredoxin-type domain-containing protein</fullName>
    </recommendedName>
</protein>
<reference evidence="1" key="1">
    <citation type="submission" date="2018-05" db="EMBL/GenBank/DDBJ databases">
        <authorList>
            <person name="Lanie J.A."/>
            <person name="Ng W.-L."/>
            <person name="Kazmierczak K.M."/>
            <person name="Andrzejewski T.M."/>
            <person name="Davidsen T.M."/>
            <person name="Wayne K.J."/>
            <person name="Tettelin H."/>
            <person name="Glass J.I."/>
            <person name="Rusch D."/>
            <person name="Podicherti R."/>
            <person name="Tsui H.-C.T."/>
            <person name="Winkler M.E."/>
        </authorList>
    </citation>
    <scope>NUCLEOTIDE SEQUENCE</scope>
</reference>
<sequence length="273" mass="29725">MIVEAKRGGALVTGVADANAFTMAPEGHRPTDLLPDAKAVFVVGGAQPRAADWRSPNHQHMETSSTSDRVSALALKLANHVERKFGYYALLNPPGVDRGRNPFVSLSLAAELAGCGSRSLAGPVLNDEYGFMYYSAIITTLPLPVDGPITKAVCPAPECIEMWEEEDTTPCLSVCPMSDDGCLDGKLEGDEIAESRFDRARCTIRTQGNWVPGFQKALTVALDEPDPERRKMILGSTMFTRTLWSMTYANVSQAQCFECMRVCPVGAQHRQLI</sequence>
<evidence type="ECO:0008006" key="2">
    <source>
        <dbReference type="Google" id="ProtNLM"/>
    </source>
</evidence>
<dbReference type="EMBL" id="UINC01007731">
    <property type="protein sequence ID" value="SVA34819.1"/>
    <property type="molecule type" value="Genomic_DNA"/>
</dbReference>
<name>A0A381V356_9ZZZZ</name>
<organism evidence="1">
    <name type="scientific">marine metagenome</name>
    <dbReference type="NCBI Taxonomy" id="408172"/>
    <lineage>
        <taxon>unclassified sequences</taxon>
        <taxon>metagenomes</taxon>
        <taxon>ecological metagenomes</taxon>
    </lineage>
</organism>
<dbReference type="PANTHER" id="PTHR42827">
    <property type="entry name" value="IRON-SULFUR CLUSTER-BINDING PROTEIN-RELATED"/>
    <property type="match status" value="1"/>
</dbReference>